<keyword evidence="3" id="KW-0255">Endonuclease</keyword>
<dbReference type="CDD" id="cd01026">
    <property type="entry name" value="TOPRIM_OLD"/>
    <property type="match status" value="1"/>
</dbReference>
<feature type="domain" description="Endonuclease GajA/Old nuclease/RecF-like AAA" evidence="1">
    <location>
        <begin position="1"/>
        <end position="404"/>
    </location>
</feature>
<gene>
    <name evidence="3" type="ORF">GCM10009690_32670</name>
</gene>
<dbReference type="GO" id="GO:0004519">
    <property type="term" value="F:endonuclease activity"/>
    <property type="evidence" value="ECO:0007669"/>
    <property type="project" value="UniProtKB-KW"/>
</dbReference>
<reference evidence="3 4" key="1">
    <citation type="journal article" date="2019" name="Int. J. Syst. Evol. Microbiol.">
        <title>The Global Catalogue of Microorganisms (GCM) 10K type strain sequencing project: providing services to taxonomists for standard genome sequencing and annotation.</title>
        <authorList>
            <consortium name="The Broad Institute Genomics Platform"/>
            <consortium name="The Broad Institute Genome Sequencing Center for Infectious Disease"/>
            <person name="Wu L."/>
            <person name="Ma J."/>
        </authorList>
    </citation>
    <scope>NUCLEOTIDE SEQUENCE [LARGE SCALE GENOMIC DNA]</scope>
    <source>
        <strain evidence="3 4">JCM 13318</strain>
    </source>
</reference>
<dbReference type="Pfam" id="PF20469">
    <property type="entry name" value="OLD-like_TOPRIM"/>
    <property type="match status" value="1"/>
</dbReference>
<evidence type="ECO:0000313" key="4">
    <source>
        <dbReference type="Proteomes" id="UP001500177"/>
    </source>
</evidence>
<dbReference type="Pfam" id="PF13175">
    <property type="entry name" value="AAA_15"/>
    <property type="match status" value="1"/>
</dbReference>
<keyword evidence="3" id="KW-0378">Hydrolase</keyword>
<feature type="domain" description="OLD protein-like TOPRIM" evidence="2">
    <location>
        <begin position="457"/>
        <end position="527"/>
    </location>
</feature>
<dbReference type="InterPro" id="IPR051396">
    <property type="entry name" value="Bact_Antivir_Def_Nuclease"/>
</dbReference>
<organism evidence="3 4">
    <name type="scientific">Brevibacterium permense</name>
    <dbReference type="NCBI Taxonomy" id="234834"/>
    <lineage>
        <taxon>Bacteria</taxon>
        <taxon>Bacillati</taxon>
        <taxon>Actinomycetota</taxon>
        <taxon>Actinomycetes</taxon>
        <taxon>Micrococcales</taxon>
        <taxon>Brevibacteriaceae</taxon>
        <taxon>Brevibacterium</taxon>
    </lineage>
</organism>
<dbReference type="EMBL" id="BAAALX010000034">
    <property type="protein sequence ID" value="GAA1527076.1"/>
    <property type="molecule type" value="Genomic_DNA"/>
</dbReference>
<dbReference type="PANTHER" id="PTHR43581:SF4">
    <property type="entry name" value="ATP_GTP PHOSPHATASE"/>
    <property type="match status" value="1"/>
</dbReference>
<dbReference type="RefSeq" id="WP_173157746.1">
    <property type="nucleotide sequence ID" value="NZ_BAAALX010000034.1"/>
</dbReference>
<evidence type="ECO:0000313" key="3">
    <source>
        <dbReference type="EMBL" id="GAA1527076.1"/>
    </source>
</evidence>
<dbReference type="InterPro" id="IPR034139">
    <property type="entry name" value="TOPRIM_OLD"/>
</dbReference>
<keyword evidence="3" id="KW-0540">Nuclease</keyword>
<proteinExistence type="predicted"/>
<sequence length="702" mass="80216">MKIDKIRVSGYRLLDNFELELRDELSLIIGKNNTGKTSLLNILKSSLSGAQQYSFEDFSIATQKCLLSNILVDKPSLPETDLSITLTVEIRYDESDNLRNLSKLMVDLSPEARNVYLQFKTEITKAQFFRLYEEFYSNLSSIEAALDSPLDGLERKNEAQRFLEKSLNDYLTRSIISFDPEDSSNLADLTGELQTLRQVLNLEYVSARRSVENRDATRSGSASGRALSHLSSQYFTDRTGGNEASDAFLQLAAQAAVTDRRFTETYESVFEDVIQKVKKFGVLAGATEDIHIISTIQPTGLLRDSTTVKYGDQDTLLPEDHNGLGYLNLIAIIMEIEIRILRMRSKTDSGPADINLLVIEEPEAHTHPQLQYIFIRQIKDLLRENNETHSLQLQTVLTTHSSHITAESDFDDIKYFRRIGDHVEARNMTDLEAMYEKDPKQYHFLKQYLTLTRAELFFADKAVFIEGDTERILMRAMMQKIDMEDEDPSSPLSAQNISVVEVGAHSQIFDRFIEFTGLKALIITDIDSAKVEIGEDKKKHLISAPVDESTHTTNSAIRHFFRLSNVNDRDKGNIQSIRHRPRAEKQLSKRSGAWEISKKNPSLFVAYQGKEDGYEARSYEDAFIHINREFIQRHISDFRGLKNRRMFSEEGHSAYDLAENCIHKKTHFALDVIYAGVNSGEPDSTWRIPLYISEGLRWLRDV</sequence>
<comment type="caution">
    <text evidence="3">The sequence shown here is derived from an EMBL/GenBank/DDBJ whole genome shotgun (WGS) entry which is preliminary data.</text>
</comment>
<name>A0ABN2AVM0_9MICO</name>
<dbReference type="Gene3D" id="3.40.50.300">
    <property type="entry name" value="P-loop containing nucleotide triphosphate hydrolases"/>
    <property type="match status" value="1"/>
</dbReference>
<dbReference type="InterPro" id="IPR041685">
    <property type="entry name" value="AAA_GajA/Old/RecF-like"/>
</dbReference>
<dbReference type="Proteomes" id="UP001500177">
    <property type="component" value="Unassembled WGS sequence"/>
</dbReference>
<protein>
    <submittedName>
        <fullName evidence="3">ATP-dependent endonuclease</fullName>
    </submittedName>
</protein>
<keyword evidence="4" id="KW-1185">Reference proteome</keyword>
<dbReference type="SUPFAM" id="SSF52540">
    <property type="entry name" value="P-loop containing nucleoside triphosphate hydrolases"/>
    <property type="match status" value="1"/>
</dbReference>
<accession>A0ABN2AVM0</accession>
<evidence type="ECO:0000259" key="1">
    <source>
        <dbReference type="Pfam" id="PF13175"/>
    </source>
</evidence>
<dbReference type="InterPro" id="IPR027417">
    <property type="entry name" value="P-loop_NTPase"/>
</dbReference>
<dbReference type="PANTHER" id="PTHR43581">
    <property type="entry name" value="ATP/GTP PHOSPHATASE"/>
    <property type="match status" value="1"/>
</dbReference>
<evidence type="ECO:0000259" key="2">
    <source>
        <dbReference type="Pfam" id="PF20469"/>
    </source>
</evidence>